<evidence type="ECO:0000313" key="2">
    <source>
        <dbReference type="EMBL" id="RJF35702.1"/>
    </source>
</evidence>
<dbReference type="SUPFAM" id="SSF51735">
    <property type="entry name" value="NAD(P)-binding Rossmann-fold domains"/>
    <property type="match status" value="1"/>
</dbReference>
<dbReference type="InterPro" id="IPR036291">
    <property type="entry name" value="NAD(P)-bd_dom_sf"/>
</dbReference>
<comment type="caution">
    <text evidence="2">The sequence shown here is derived from an EMBL/GenBank/DDBJ whole genome shotgun (WGS) entry which is preliminary data.</text>
</comment>
<dbReference type="EMBL" id="QYSE01000002">
    <property type="protein sequence ID" value="RJF35702.1"/>
    <property type="molecule type" value="Genomic_DNA"/>
</dbReference>
<dbReference type="Gene3D" id="3.40.50.720">
    <property type="entry name" value="NAD(P)-binding Rossmann-like Domain"/>
    <property type="match status" value="1"/>
</dbReference>
<protein>
    <submittedName>
        <fullName evidence="2">NAD-dependent epimerase/dehydratase family protein</fullName>
    </submittedName>
</protein>
<dbReference type="PANTHER" id="PTHR14097:SF8">
    <property type="entry name" value="NAD(P)-BINDING DOMAIN-CONTAINING PROTEIN"/>
    <property type="match status" value="1"/>
</dbReference>
<dbReference type="Pfam" id="PF13460">
    <property type="entry name" value="NAD_binding_10"/>
    <property type="match status" value="1"/>
</dbReference>
<reference evidence="2 3" key="1">
    <citation type="submission" date="2018-09" db="EMBL/GenBank/DDBJ databases">
        <title>Identification of marine bacteria producing industrial enzymes.</title>
        <authorList>
            <person name="Cheng T.H."/>
            <person name="Saidin J."/>
            <person name="Muhd D.D."/>
            <person name="Isa M.N.M."/>
            <person name="Bakar M.F.A."/>
            <person name="Ismail N."/>
        </authorList>
    </citation>
    <scope>NUCLEOTIDE SEQUENCE [LARGE SCALE GENOMIC DNA]</scope>
    <source>
        <strain evidence="2 3">MNAD 1.6</strain>
    </source>
</reference>
<accession>A0A3A3EJ31</accession>
<name>A0A3A3EJ31_9GAMM</name>
<dbReference type="InterPro" id="IPR016040">
    <property type="entry name" value="NAD(P)-bd_dom"/>
</dbReference>
<sequence length="225" mass="24745">MKIVIIGASGMVGSAVLRECLNANDVEQVLVVGRSKLPLQHPKLISIVSNNLFDLSEIKETLASYDACLFCLGTSIGDSNEDVYKSLNQTLPLAVAKAMLDANPAMSFIYVSGKGTDSTEQGNVAWARIKGKTENTLLNIGFKDAYMLRPALIIPKNGEQSKTKVYRLLYRYTGWAMRVLQPLFPSMITDTQKVGRAMLTLLRAPASNHIIENEQINLLADQQII</sequence>
<evidence type="ECO:0000259" key="1">
    <source>
        <dbReference type="Pfam" id="PF13460"/>
    </source>
</evidence>
<dbReference type="Proteomes" id="UP000265938">
    <property type="component" value="Unassembled WGS sequence"/>
</dbReference>
<organism evidence="2 3">
    <name type="scientific">Pseudoalteromonas gelatinilytica</name>
    <dbReference type="NCBI Taxonomy" id="1703256"/>
    <lineage>
        <taxon>Bacteria</taxon>
        <taxon>Pseudomonadati</taxon>
        <taxon>Pseudomonadota</taxon>
        <taxon>Gammaproteobacteria</taxon>
        <taxon>Alteromonadales</taxon>
        <taxon>Pseudoalteromonadaceae</taxon>
        <taxon>Pseudoalteromonas</taxon>
    </lineage>
</organism>
<gene>
    <name evidence="2" type="ORF">D4741_12085</name>
</gene>
<evidence type="ECO:0000313" key="3">
    <source>
        <dbReference type="Proteomes" id="UP000265938"/>
    </source>
</evidence>
<feature type="domain" description="NAD(P)-binding" evidence="1">
    <location>
        <begin position="7"/>
        <end position="126"/>
    </location>
</feature>
<proteinExistence type="predicted"/>
<dbReference type="RefSeq" id="WP_119853150.1">
    <property type="nucleotide sequence ID" value="NZ_QYSE01000002.1"/>
</dbReference>
<dbReference type="PANTHER" id="PTHR14097">
    <property type="entry name" value="OXIDOREDUCTASE HTATIP2"/>
    <property type="match status" value="1"/>
</dbReference>
<dbReference type="AlphaFoldDB" id="A0A3A3EJ31"/>